<organism evidence="2 3">
    <name type="scientific">Schaalia radingae</name>
    <dbReference type="NCBI Taxonomy" id="131110"/>
    <lineage>
        <taxon>Bacteria</taxon>
        <taxon>Bacillati</taxon>
        <taxon>Actinomycetota</taxon>
        <taxon>Actinomycetes</taxon>
        <taxon>Actinomycetales</taxon>
        <taxon>Actinomycetaceae</taxon>
        <taxon>Schaalia</taxon>
    </lineage>
</organism>
<dbReference type="Gene3D" id="3.40.710.10">
    <property type="entry name" value="DD-peptidase/beta-lactamase superfamily"/>
    <property type="match status" value="1"/>
</dbReference>
<dbReference type="PANTHER" id="PTHR43283:SF15">
    <property type="entry name" value="CONSERVED PROTEIN"/>
    <property type="match status" value="1"/>
</dbReference>
<name>A0ABY0VAJ7_9ACTO</name>
<dbReference type="InterPro" id="IPR012338">
    <property type="entry name" value="Beta-lactam/transpept-like"/>
</dbReference>
<feature type="domain" description="Beta-lactamase-related" evidence="1">
    <location>
        <begin position="14"/>
        <end position="244"/>
    </location>
</feature>
<dbReference type="Proteomes" id="UP000198976">
    <property type="component" value="Chromosome I"/>
</dbReference>
<sequence length="267" mass="28970">MADMDLYPVPFEHALAVLRSDRTLYVQGDESVVYPLASVTKVIASRAILVAIDQHLMNLDDPLGPTGSTVRHLLAHASGIAADSREAQVPPETVRIYSNAGFDILGEATSEATGEELSRWIELSVLEPLGMTTADAPGSPAYSAVGSAADLIALAQELLAPTLISEDLDQQSVSVQFPDLDGFVPGYRKHRPCPWGLGVEIRGHKSPHWTSQHADPATFGHFGVSGSFIWVDRGRDLAAVFVGTEKFGSWHKKNWCLLNDQILERFA</sequence>
<dbReference type="PANTHER" id="PTHR43283">
    <property type="entry name" value="BETA-LACTAMASE-RELATED"/>
    <property type="match status" value="1"/>
</dbReference>
<dbReference type="InterPro" id="IPR001466">
    <property type="entry name" value="Beta-lactam-related"/>
</dbReference>
<proteinExistence type="predicted"/>
<evidence type="ECO:0000313" key="2">
    <source>
        <dbReference type="EMBL" id="SDU03728.1"/>
    </source>
</evidence>
<dbReference type="SUPFAM" id="SSF56601">
    <property type="entry name" value="beta-lactamase/transpeptidase-like"/>
    <property type="match status" value="1"/>
</dbReference>
<dbReference type="Pfam" id="PF00144">
    <property type="entry name" value="Beta-lactamase"/>
    <property type="match status" value="1"/>
</dbReference>
<evidence type="ECO:0000259" key="1">
    <source>
        <dbReference type="Pfam" id="PF00144"/>
    </source>
</evidence>
<accession>A0ABY0VAJ7</accession>
<keyword evidence="3" id="KW-1185">Reference proteome</keyword>
<gene>
    <name evidence="2" type="ORF">SAMN04489714_1775</name>
</gene>
<dbReference type="EMBL" id="LT629792">
    <property type="protein sequence ID" value="SDU03728.1"/>
    <property type="molecule type" value="Genomic_DNA"/>
</dbReference>
<evidence type="ECO:0000313" key="3">
    <source>
        <dbReference type="Proteomes" id="UP000198976"/>
    </source>
</evidence>
<protein>
    <submittedName>
        <fullName evidence="2">CubicO group peptidase, beta-lactamase class C family</fullName>
    </submittedName>
</protein>
<dbReference type="InterPro" id="IPR050789">
    <property type="entry name" value="Diverse_Enzym_Activities"/>
</dbReference>
<reference evidence="2 3" key="1">
    <citation type="submission" date="2016-10" db="EMBL/GenBank/DDBJ databases">
        <authorList>
            <person name="Varghese N."/>
            <person name="Submissions S."/>
        </authorList>
    </citation>
    <scope>NUCLEOTIDE SEQUENCE [LARGE SCALE GENOMIC DNA]</scope>
    <source>
        <strain evidence="2 3">DSM 9169</strain>
    </source>
</reference>